<dbReference type="EMBL" id="LLXI01000229">
    <property type="protein sequence ID" value="PKY43014.1"/>
    <property type="molecule type" value="Genomic_DNA"/>
</dbReference>
<reference evidence="1" key="1">
    <citation type="submission" date="2015-06" db="EMBL/GenBank/DDBJ databases">
        <title>Evolution and Diversity of Sexually-Related Genes in an Arbuscular Mycorrhizal Fungi.</title>
        <authorList>
            <person name="Charron P."/>
            <person name="Marton T."/>
            <person name="Corradi N."/>
        </authorList>
    </citation>
    <scope>NUCLEOTIDE SEQUENCE</scope>
    <source>
        <strain evidence="1">A4</strain>
    </source>
</reference>
<evidence type="ECO:0000313" key="3">
    <source>
        <dbReference type="Proteomes" id="UP000234323"/>
    </source>
</evidence>
<dbReference type="OrthoDB" id="2307332at2759"/>
<dbReference type="Gene3D" id="1.10.30.10">
    <property type="entry name" value="High mobility group box domain"/>
    <property type="match status" value="1"/>
</dbReference>
<dbReference type="EMBL" id="KT212197">
    <property type="protein sequence ID" value="ANQ32863.1"/>
    <property type="molecule type" value="Genomic_DNA"/>
</dbReference>
<dbReference type="SUPFAM" id="SSF47095">
    <property type="entry name" value="HMG-box"/>
    <property type="match status" value="1"/>
</dbReference>
<gene>
    <name evidence="1" type="primary">HMG32</name>
    <name evidence="2" type="ORF">RhiirA4_508100</name>
</gene>
<proteinExistence type="predicted"/>
<dbReference type="VEuPathDB" id="FungiDB:FUN_005819"/>
<dbReference type="VEuPathDB" id="FungiDB:RhiirA1_487606"/>
<evidence type="ECO:0000313" key="2">
    <source>
        <dbReference type="EMBL" id="PKY43014.1"/>
    </source>
</evidence>
<dbReference type="Proteomes" id="UP000234323">
    <property type="component" value="Unassembled WGS sequence"/>
</dbReference>
<keyword evidence="3" id="KW-1185">Reference proteome</keyword>
<reference evidence="2 3" key="2">
    <citation type="submission" date="2015-10" db="EMBL/GenBank/DDBJ databases">
        <title>Genome analyses suggest a sexual origin of heterokaryosis in a supposedly ancient asexual fungus.</title>
        <authorList>
            <person name="Ropars J."/>
            <person name="Sedzielewska K."/>
            <person name="Noel J."/>
            <person name="Charron P."/>
            <person name="Farinelli L."/>
            <person name="Marton T."/>
            <person name="Kruger M."/>
            <person name="Pelin A."/>
            <person name="Brachmann A."/>
            <person name="Corradi N."/>
        </authorList>
    </citation>
    <scope>NUCLEOTIDE SEQUENCE [LARGE SCALE GENOMIC DNA]</scope>
    <source>
        <strain evidence="2 3">A4</strain>
    </source>
</reference>
<dbReference type="VEuPathDB" id="FungiDB:RhiirFUN_005517"/>
<accession>A0A1B1EVL1</accession>
<sequence length="276" mass="31785">MFTFSSNGNDSEPNTMNTMTIIDETETITTQKNKQVFSPKQSFPPKPYVEVPLPNHLNIEEYMPKKSGGKKTSNAFIIYRTVFAKVLMNLDYQNKMTDVSKWAAESWKSEKAELITAYKNFANEIQSTHRKRSQDAMINRNRRLIAATTPRENPAPISVPVNPPRHEIQEIQQFQPNLITEHPINFPYDFPFPQVFNPGSSDKGFQANNSLISIPDYNEFSQSPMSSLFSYGDTLLNEDLEALYLMDSILQQQPQEFHPEFQYGNNDPTWVYPTRP</sequence>
<name>A0A1B1EVL1_9GLOM</name>
<dbReference type="AlphaFoldDB" id="A0A1B1EVL1"/>
<dbReference type="InterPro" id="IPR036910">
    <property type="entry name" value="HMG_box_dom_sf"/>
</dbReference>
<protein>
    <submittedName>
        <fullName evidence="1">MATA-HMG</fullName>
    </submittedName>
</protein>
<organism evidence="1">
    <name type="scientific">Rhizophagus irregularis</name>
    <dbReference type="NCBI Taxonomy" id="588596"/>
    <lineage>
        <taxon>Eukaryota</taxon>
        <taxon>Fungi</taxon>
        <taxon>Fungi incertae sedis</taxon>
        <taxon>Mucoromycota</taxon>
        <taxon>Glomeromycotina</taxon>
        <taxon>Glomeromycetes</taxon>
        <taxon>Glomerales</taxon>
        <taxon>Glomeraceae</taxon>
        <taxon>Rhizophagus</taxon>
    </lineage>
</organism>
<evidence type="ECO:0000313" key="1">
    <source>
        <dbReference type="EMBL" id="ANQ32863.1"/>
    </source>
</evidence>